<dbReference type="Proteomes" id="UP000252355">
    <property type="component" value="Unassembled WGS sequence"/>
</dbReference>
<dbReference type="EMBL" id="QOQW01000016">
    <property type="protein sequence ID" value="RCK79106.1"/>
    <property type="molecule type" value="Genomic_DNA"/>
</dbReference>
<organism evidence="2 3">
    <name type="scientific">Candidatus Ozemobacter sibiricus</name>
    <dbReference type="NCBI Taxonomy" id="2268124"/>
    <lineage>
        <taxon>Bacteria</taxon>
        <taxon>Candidatus Ozemobacteria</taxon>
        <taxon>Candidatus Ozemobacterales</taxon>
        <taxon>Candidatus Ozemobacteraceae</taxon>
        <taxon>Candidatus Ozemobacter</taxon>
    </lineage>
</organism>
<dbReference type="Gene3D" id="2.130.10.10">
    <property type="entry name" value="YVTN repeat-like/Quinoprotein amine dehydrogenase"/>
    <property type="match status" value="1"/>
</dbReference>
<keyword evidence="1" id="KW-0732">Signal</keyword>
<accession>A0A367ZM55</accession>
<keyword evidence="2" id="KW-0418">Kinase</keyword>
<dbReference type="SUPFAM" id="SSF63829">
    <property type="entry name" value="Calcium-dependent phosphotriesterase"/>
    <property type="match status" value="1"/>
</dbReference>
<comment type="caution">
    <text evidence="2">The sequence shown here is derived from an EMBL/GenBank/DDBJ whole genome shotgun (WGS) entry which is preliminary data.</text>
</comment>
<evidence type="ECO:0000256" key="1">
    <source>
        <dbReference type="SAM" id="SignalP"/>
    </source>
</evidence>
<feature type="chain" id="PRO_5016842705" evidence="1">
    <location>
        <begin position="28"/>
        <end position="567"/>
    </location>
</feature>
<dbReference type="InterPro" id="IPR011110">
    <property type="entry name" value="Reg_prop"/>
</dbReference>
<dbReference type="Pfam" id="PF07494">
    <property type="entry name" value="Reg_prop"/>
    <property type="match status" value="1"/>
</dbReference>
<sequence>MTRRVHFFAWLWSVIIVVGLAPAPAEACFSATCDDLYFGRINGFPSDEITAVAVDRKGNVFVGTEDKGLIIIAPDGRKWRQITQKQAGLSFDAIHDIWISPDGTVWVCTASGLNYLPPGSGSVSSRKFFAEDGLADNVCLSVCQRENASELWVGTSRGLVKKAGGFTRYTDAHGLPANLIQCLGTDPQGNLWIGTSDGLAKARFAGFDKVPLEQAQGVTDPWIYAMAWGNIQDQEFLKKLKASYAAMLRGLSQRDRRLHGVDSGRPHQEIVAEIKALQDKAARFGNDIPLYLATANGAFCKQTGSDRFELAQPGWFTAVASNLLGQGYGATTDLEVIPIGFTESFMENFPIARLIADRIRAHLAAAARAAPNDPAFASTTAMLEEMRAAGFKDPEDWIQAFLANKRISDLTFSPLGQLWVAVKGGGLFRFRPIYANHDSGAYAIQFFHRYGFSPPEDDPAAPPPPPPSDAPGAFGFKIQAPQGDYPQVPQVTRGIALVRSLSPKAEKIWVGRWSELSLKECELVSEFVARWGFDLCLLRLAQTLAEDPYVILPVGLIESSDPAAVPR</sequence>
<gene>
    <name evidence="2" type="ORF">OZSIB_0448</name>
</gene>
<protein>
    <submittedName>
        <fullName evidence="2">Sensory box histidine kinase/response regulator</fullName>
    </submittedName>
</protein>
<proteinExistence type="predicted"/>
<dbReference type="AlphaFoldDB" id="A0A367ZM55"/>
<evidence type="ECO:0000313" key="3">
    <source>
        <dbReference type="Proteomes" id="UP000252355"/>
    </source>
</evidence>
<reference evidence="2 3" key="1">
    <citation type="submission" date="2018-05" db="EMBL/GenBank/DDBJ databases">
        <title>A metagenomic window into the 2 km-deep terrestrial subsurface aquifer revealed taxonomically and functionally diverse microbial community comprising novel uncultured bacterial lineages.</title>
        <authorList>
            <person name="Kadnikov V.V."/>
            <person name="Mardanov A.V."/>
            <person name="Beletsky A.V."/>
            <person name="Banks D."/>
            <person name="Pimenov N.V."/>
            <person name="Frank Y.A."/>
            <person name="Karnachuk O.V."/>
            <person name="Ravin N.V."/>
        </authorList>
    </citation>
    <scope>NUCLEOTIDE SEQUENCE [LARGE SCALE GENOMIC DNA]</scope>
    <source>
        <strain evidence="2">BY5</strain>
    </source>
</reference>
<dbReference type="InterPro" id="IPR015943">
    <property type="entry name" value="WD40/YVTN_repeat-like_dom_sf"/>
</dbReference>
<evidence type="ECO:0000313" key="2">
    <source>
        <dbReference type="EMBL" id="RCK79106.1"/>
    </source>
</evidence>
<feature type="signal peptide" evidence="1">
    <location>
        <begin position="1"/>
        <end position="27"/>
    </location>
</feature>
<dbReference type="GO" id="GO:0016301">
    <property type="term" value="F:kinase activity"/>
    <property type="evidence" value="ECO:0007669"/>
    <property type="project" value="UniProtKB-KW"/>
</dbReference>
<name>A0A367ZM55_9BACT</name>
<keyword evidence="2" id="KW-0808">Transferase</keyword>